<dbReference type="AlphaFoldDB" id="A0A0F9VXZ4"/>
<proteinExistence type="predicted"/>
<protein>
    <recommendedName>
        <fullName evidence="1">Secretion system C-terminal sorting domain-containing protein</fullName>
    </recommendedName>
</protein>
<reference evidence="2" key="1">
    <citation type="journal article" date="2015" name="Nature">
        <title>Complex archaea that bridge the gap between prokaryotes and eukaryotes.</title>
        <authorList>
            <person name="Spang A."/>
            <person name="Saw J.H."/>
            <person name="Jorgensen S.L."/>
            <person name="Zaremba-Niedzwiedzka K."/>
            <person name="Martijn J."/>
            <person name="Lind A.E."/>
            <person name="van Eijk R."/>
            <person name="Schleper C."/>
            <person name="Guy L."/>
            <person name="Ettema T.J."/>
        </authorList>
    </citation>
    <scope>NUCLEOTIDE SEQUENCE</scope>
</reference>
<accession>A0A0F9VXZ4</accession>
<evidence type="ECO:0000313" key="2">
    <source>
        <dbReference type="EMBL" id="KKO04918.1"/>
    </source>
</evidence>
<organism evidence="2">
    <name type="scientific">marine sediment metagenome</name>
    <dbReference type="NCBI Taxonomy" id="412755"/>
    <lineage>
        <taxon>unclassified sequences</taxon>
        <taxon>metagenomes</taxon>
        <taxon>ecological metagenomes</taxon>
    </lineage>
</organism>
<dbReference type="NCBIfam" id="TIGR04183">
    <property type="entry name" value="Por_Secre_tail"/>
    <property type="match status" value="1"/>
</dbReference>
<dbReference type="InterPro" id="IPR026444">
    <property type="entry name" value="Secre_tail"/>
</dbReference>
<gene>
    <name evidence="2" type="ORF">LCGC14_0082300</name>
</gene>
<dbReference type="EMBL" id="LAZR01000021">
    <property type="protein sequence ID" value="KKO04918.1"/>
    <property type="molecule type" value="Genomic_DNA"/>
</dbReference>
<sequence>MKQLYLIIFFFFISFSYGQSSQSNGDIDGFSMYPNPVTTGKVYISTNLNAPKEIFIYDIFGTLLLKTTILGKELNLSNLDAGVYVLRVLEKNKMCTRKLIVK</sequence>
<feature type="domain" description="Secretion system C-terminal sorting" evidence="1">
    <location>
        <begin position="32"/>
        <end position="101"/>
    </location>
</feature>
<comment type="caution">
    <text evidence="2">The sequence shown here is derived from an EMBL/GenBank/DDBJ whole genome shotgun (WGS) entry which is preliminary data.</text>
</comment>
<evidence type="ECO:0000259" key="1">
    <source>
        <dbReference type="Pfam" id="PF18962"/>
    </source>
</evidence>
<dbReference type="Pfam" id="PF18962">
    <property type="entry name" value="Por_Secre_tail"/>
    <property type="match status" value="1"/>
</dbReference>
<name>A0A0F9VXZ4_9ZZZZ</name>